<dbReference type="EMBL" id="QENZ01000003">
    <property type="protein sequence ID" value="PVX52033.1"/>
    <property type="molecule type" value="Genomic_DNA"/>
</dbReference>
<evidence type="ECO:0000256" key="1">
    <source>
        <dbReference type="SAM" id="Phobius"/>
    </source>
</evidence>
<dbReference type="Gene3D" id="2.20.28.30">
    <property type="entry name" value="RNA polymerase ii, chain L"/>
    <property type="match status" value="1"/>
</dbReference>
<keyword evidence="3" id="KW-1185">Reference proteome</keyword>
<keyword evidence="1" id="KW-1133">Transmembrane helix</keyword>
<evidence type="ECO:0000313" key="3">
    <source>
        <dbReference type="Proteomes" id="UP000251835"/>
    </source>
</evidence>
<reference evidence="2 3" key="1">
    <citation type="submission" date="2018-05" db="EMBL/GenBank/DDBJ databases">
        <title>Genomic Encyclopedia of Type Strains, Phase IV (KMG-IV): sequencing the most valuable type-strain genomes for metagenomic binning, comparative biology and taxonomic classification.</title>
        <authorList>
            <person name="Goeker M."/>
        </authorList>
    </citation>
    <scope>NUCLEOTIDE SEQUENCE [LARGE SCALE GENOMIC DNA]</scope>
    <source>
        <strain evidence="2 3">DSM 28579</strain>
    </source>
</reference>
<dbReference type="OrthoDB" id="3182597at2"/>
<proteinExistence type="predicted"/>
<protein>
    <submittedName>
        <fullName evidence="2">LSD1 subclass zinc finger protein</fullName>
    </submittedName>
</protein>
<comment type="caution">
    <text evidence="2">The sequence shown here is derived from an EMBL/GenBank/DDBJ whole genome shotgun (WGS) entry which is preliminary data.</text>
</comment>
<feature type="transmembrane region" description="Helical" evidence="1">
    <location>
        <begin position="351"/>
        <end position="369"/>
    </location>
</feature>
<sequence length="370" mass="42776">MNQKQPRNVPLNEKMACENCGAELKYLPGSPSISCEYCGYTQKILKNNENVKFLELELKPYLEKMGSQSHSQEIAMIECRNCGANQHIEERYKSLKCVYCAAPLIIDDAKTEQWILPGAILPFQLDNKKTHQIFSKWVKGLWLAPNKLKKASLDIQYTKGLYLPYWTFDARLYADYEGHRGDYYYVTVPYTYTRDGKTVTEQRRERRIRWQYVTGNIKGFIDDTLIKASSQPENTIPPSISHWNLDALVTFRNEYLAGFVTQKYTIPLKDAHLSSVHEAKRIASVWAKRDIGGDRQQISDIKVNLTEQTFKHILLPVYISSYKYKGKVYHFYVNGQTGAIAGERPYSKWKVIAAVFLAILLMITAYFLMQ</sequence>
<keyword evidence="1" id="KW-0472">Membrane</keyword>
<name>A0A7L4UQK6_BALHA</name>
<dbReference type="Proteomes" id="UP000251835">
    <property type="component" value="Unassembled WGS sequence"/>
</dbReference>
<dbReference type="RefSeq" id="WP_116495595.1">
    <property type="nucleotide sequence ID" value="NZ_QENZ01000003.1"/>
</dbReference>
<keyword evidence="1" id="KW-0812">Transmembrane</keyword>
<gene>
    <name evidence="2" type="ORF">C7377_0328</name>
</gene>
<accession>A0A7L4UQK6</accession>
<evidence type="ECO:0000313" key="2">
    <source>
        <dbReference type="EMBL" id="PVX52033.1"/>
    </source>
</evidence>
<dbReference type="AlphaFoldDB" id="A0A7L4UQK6"/>
<organism evidence="2 3">
    <name type="scientific">Balneicella halophila</name>
    <dbReference type="NCBI Taxonomy" id="1537566"/>
    <lineage>
        <taxon>Bacteria</taxon>
        <taxon>Pseudomonadati</taxon>
        <taxon>Bacteroidota</taxon>
        <taxon>Bacteroidia</taxon>
        <taxon>Bacteroidales</taxon>
        <taxon>Balneicellaceae</taxon>
        <taxon>Balneicella</taxon>
    </lineage>
</organism>